<evidence type="ECO:0000313" key="2">
    <source>
        <dbReference type="EMBL" id="GAA4833551.1"/>
    </source>
</evidence>
<sequence length="329" mass="35503">MTERPLTLTDLWLVVAAGSAAPSLHNSQPWRFRPTADLDGLLVYGDRTRAVPATDPDGRALHLSVGAAVFNLRAAASHLGRGAEVRLCPDPGDPDLLATLDFSGDGPRLAPEYYEAVGRRHSSRLPFTNRDVPEAVVGQLMDAAAAEDVHLAVLEEAGARRVLELTTEAERRTSADLQRQAETRGWLRAEPSADGIPLAAIGPLDHDARVPMRGFAGRPQQSAKPTERFEALPQLAVLSTHGDRPADWLRAGQALERMWLLATARGLRASVLHQAVEWPDTRWRLRDPAEGPGHVQAVVRIGYGPPGAATPRRAVDEVLDLGGLPLGAR</sequence>
<gene>
    <name evidence="2" type="ORF">GCM10023235_05050</name>
</gene>
<dbReference type="PANTHER" id="PTHR23026">
    <property type="entry name" value="NADPH NITROREDUCTASE"/>
    <property type="match status" value="1"/>
</dbReference>
<protein>
    <submittedName>
        <fullName evidence="2">Nitroreductase family protein</fullName>
    </submittedName>
</protein>
<proteinExistence type="predicted"/>
<organism evidence="2 3">
    <name type="scientific">Kitasatospora terrestris</name>
    <dbReference type="NCBI Taxonomy" id="258051"/>
    <lineage>
        <taxon>Bacteria</taxon>
        <taxon>Bacillati</taxon>
        <taxon>Actinomycetota</taxon>
        <taxon>Actinomycetes</taxon>
        <taxon>Kitasatosporales</taxon>
        <taxon>Streptomycetaceae</taxon>
        <taxon>Kitasatospora</taxon>
    </lineage>
</organism>
<comment type="caution">
    <text evidence="2">The sequence shown here is derived from an EMBL/GenBank/DDBJ whole genome shotgun (WGS) entry which is preliminary data.</text>
</comment>
<accession>A0ABP9D935</accession>
<keyword evidence="3" id="KW-1185">Reference proteome</keyword>
<dbReference type="Proteomes" id="UP001501752">
    <property type="component" value="Unassembled WGS sequence"/>
</dbReference>
<name>A0ABP9D935_9ACTN</name>
<dbReference type="InterPro" id="IPR050627">
    <property type="entry name" value="Nitroreductase/BluB"/>
</dbReference>
<feature type="domain" description="Nitroreductase" evidence="1">
    <location>
        <begin position="119"/>
        <end position="302"/>
    </location>
</feature>
<dbReference type="SUPFAM" id="SSF55469">
    <property type="entry name" value="FMN-dependent nitroreductase-like"/>
    <property type="match status" value="2"/>
</dbReference>
<dbReference type="Pfam" id="PF00881">
    <property type="entry name" value="Nitroreductase"/>
    <property type="match status" value="1"/>
</dbReference>
<evidence type="ECO:0000313" key="3">
    <source>
        <dbReference type="Proteomes" id="UP001501752"/>
    </source>
</evidence>
<dbReference type="NCBIfam" id="NF047509">
    <property type="entry name" value="Rv3131_FMN_oxido"/>
    <property type="match status" value="1"/>
</dbReference>
<dbReference type="EMBL" id="BAABIS010000001">
    <property type="protein sequence ID" value="GAA4833551.1"/>
    <property type="molecule type" value="Genomic_DNA"/>
</dbReference>
<evidence type="ECO:0000259" key="1">
    <source>
        <dbReference type="Pfam" id="PF00881"/>
    </source>
</evidence>
<dbReference type="Gene3D" id="3.40.109.10">
    <property type="entry name" value="NADH Oxidase"/>
    <property type="match status" value="1"/>
</dbReference>
<reference evidence="3" key="1">
    <citation type="journal article" date="2019" name="Int. J. Syst. Evol. Microbiol.">
        <title>The Global Catalogue of Microorganisms (GCM) 10K type strain sequencing project: providing services to taxonomists for standard genome sequencing and annotation.</title>
        <authorList>
            <consortium name="The Broad Institute Genomics Platform"/>
            <consortium name="The Broad Institute Genome Sequencing Center for Infectious Disease"/>
            <person name="Wu L."/>
            <person name="Ma J."/>
        </authorList>
    </citation>
    <scope>NUCLEOTIDE SEQUENCE [LARGE SCALE GENOMIC DNA]</scope>
    <source>
        <strain evidence="3">JCM 13006</strain>
    </source>
</reference>
<dbReference type="InterPro" id="IPR000415">
    <property type="entry name" value="Nitroreductase-like"/>
</dbReference>
<dbReference type="RefSeq" id="WP_345695096.1">
    <property type="nucleotide sequence ID" value="NZ_BAABIS010000001.1"/>
</dbReference>
<dbReference type="PANTHER" id="PTHR23026:SF123">
    <property type="entry name" value="NAD(P)H NITROREDUCTASE RV3131-RELATED"/>
    <property type="match status" value="1"/>
</dbReference>
<dbReference type="InterPro" id="IPR029479">
    <property type="entry name" value="Nitroreductase"/>
</dbReference>